<dbReference type="OrthoDB" id="3214063at2"/>
<evidence type="ECO:0000256" key="1">
    <source>
        <dbReference type="ARBA" id="ARBA00004141"/>
    </source>
</evidence>
<gene>
    <name evidence="7" type="ORF">SAMN06272739_3089</name>
</gene>
<dbReference type="PANTHER" id="PTHR43027">
    <property type="entry name" value="DOXORUBICIN RESISTANCE ABC TRANSPORTER PERMEASE PROTEIN DRRC-RELATED"/>
    <property type="match status" value="1"/>
</dbReference>
<dbReference type="GO" id="GO:0140359">
    <property type="term" value="F:ABC-type transporter activity"/>
    <property type="evidence" value="ECO:0007669"/>
    <property type="project" value="InterPro"/>
</dbReference>
<dbReference type="EMBL" id="OCNK01000003">
    <property type="protein sequence ID" value="SOE01327.1"/>
    <property type="molecule type" value="Genomic_DNA"/>
</dbReference>
<evidence type="ECO:0000256" key="4">
    <source>
        <dbReference type="ARBA" id="ARBA00023136"/>
    </source>
</evidence>
<feature type="transmembrane region" description="Helical" evidence="5">
    <location>
        <begin position="152"/>
        <end position="172"/>
    </location>
</feature>
<evidence type="ECO:0000256" key="2">
    <source>
        <dbReference type="ARBA" id="ARBA00022692"/>
    </source>
</evidence>
<keyword evidence="2 5" id="KW-0812">Transmembrane</keyword>
<name>A0A286H0P1_9ACTN</name>
<feature type="transmembrane region" description="Helical" evidence="5">
    <location>
        <begin position="184"/>
        <end position="203"/>
    </location>
</feature>
<sequence>MSAAITAAHAPVDAGPSRVSRTLALAGAELRLFLRNRTAVVNSVLLPLLLVAAVPALGIGEEVGPVGPQLVVTAIGVMLVFLTYYNLLTTFVARREEQILQRMRTGELTGLEVVLGIAAPTLLVTAGQIAVVALGVAVIGEWSAPVDVVLPVVALLCGAALMLMLAAASTAFTRTSESAQITALPLLVISSSLCGLFFPLSLMPEALATAARYLPLTPVVELSRLGLSGRTWDGDVVDLAGAWSAAPLPLAVLAGWLVVGAVLARRGFRWAPRR</sequence>
<dbReference type="PANTHER" id="PTHR43027:SF2">
    <property type="entry name" value="TRANSPORT PERMEASE PROTEIN"/>
    <property type="match status" value="1"/>
</dbReference>
<dbReference type="GO" id="GO:0016020">
    <property type="term" value="C:membrane"/>
    <property type="evidence" value="ECO:0007669"/>
    <property type="project" value="UniProtKB-SubCell"/>
</dbReference>
<dbReference type="InterPro" id="IPR013525">
    <property type="entry name" value="ABC2_TM"/>
</dbReference>
<reference evidence="8" key="1">
    <citation type="submission" date="2017-09" db="EMBL/GenBank/DDBJ databases">
        <authorList>
            <person name="Varghese N."/>
            <person name="Submissions S."/>
        </authorList>
    </citation>
    <scope>NUCLEOTIDE SEQUENCE [LARGE SCALE GENOMIC DNA]</scope>
    <source>
        <strain evidence="8">DSM 44270</strain>
    </source>
</reference>
<evidence type="ECO:0000256" key="3">
    <source>
        <dbReference type="ARBA" id="ARBA00022989"/>
    </source>
</evidence>
<dbReference type="Pfam" id="PF12698">
    <property type="entry name" value="ABC2_membrane_3"/>
    <property type="match status" value="1"/>
</dbReference>
<evidence type="ECO:0000313" key="7">
    <source>
        <dbReference type="EMBL" id="SOE01327.1"/>
    </source>
</evidence>
<evidence type="ECO:0000259" key="6">
    <source>
        <dbReference type="Pfam" id="PF12698"/>
    </source>
</evidence>
<feature type="domain" description="ABC-2 type transporter transmembrane" evidence="6">
    <location>
        <begin position="69"/>
        <end position="262"/>
    </location>
</feature>
<feature type="transmembrane region" description="Helical" evidence="5">
    <location>
        <begin position="70"/>
        <end position="93"/>
    </location>
</feature>
<feature type="transmembrane region" description="Helical" evidence="5">
    <location>
        <begin position="113"/>
        <end position="140"/>
    </location>
</feature>
<dbReference type="RefSeq" id="WP_097184733.1">
    <property type="nucleotide sequence ID" value="NZ_OCNK01000003.1"/>
</dbReference>
<keyword evidence="3 5" id="KW-1133">Transmembrane helix</keyword>
<proteinExistence type="predicted"/>
<dbReference type="AlphaFoldDB" id="A0A286H0P1"/>
<comment type="subcellular location">
    <subcellularLocation>
        <location evidence="1">Membrane</location>
        <topology evidence="1">Multi-pass membrane protein</topology>
    </subcellularLocation>
</comment>
<keyword evidence="8" id="KW-1185">Reference proteome</keyword>
<protein>
    <submittedName>
        <fullName evidence="7">ABC-2 type transport system permease protein</fullName>
    </submittedName>
</protein>
<evidence type="ECO:0000313" key="8">
    <source>
        <dbReference type="Proteomes" id="UP000219482"/>
    </source>
</evidence>
<dbReference type="InterPro" id="IPR052902">
    <property type="entry name" value="ABC-2_transporter"/>
</dbReference>
<keyword evidence="4 5" id="KW-0472">Membrane</keyword>
<organism evidence="7 8">
    <name type="scientific">Blastococcus haudaquaticus</name>
    <dbReference type="NCBI Taxonomy" id="1938745"/>
    <lineage>
        <taxon>Bacteria</taxon>
        <taxon>Bacillati</taxon>
        <taxon>Actinomycetota</taxon>
        <taxon>Actinomycetes</taxon>
        <taxon>Geodermatophilales</taxon>
        <taxon>Geodermatophilaceae</taxon>
        <taxon>Blastococcus</taxon>
    </lineage>
</organism>
<evidence type="ECO:0000256" key="5">
    <source>
        <dbReference type="SAM" id="Phobius"/>
    </source>
</evidence>
<feature type="transmembrane region" description="Helical" evidence="5">
    <location>
        <begin position="242"/>
        <end position="264"/>
    </location>
</feature>
<accession>A0A286H0P1</accession>
<dbReference type="Proteomes" id="UP000219482">
    <property type="component" value="Unassembled WGS sequence"/>
</dbReference>
<feature type="transmembrane region" description="Helical" evidence="5">
    <location>
        <begin position="39"/>
        <end position="58"/>
    </location>
</feature>